<dbReference type="InterPro" id="IPR001810">
    <property type="entry name" value="F-box_dom"/>
</dbReference>
<evidence type="ECO:0000259" key="1">
    <source>
        <dbReference type="PROSITE" id="PS50181"/>
    </source>
</evidence>
<comment type="caution">
    <text evidence="2">The sequence shown here is derived from an EMBL/GenBank/DDBJ whole genome shotgun (WGS) entry which is preliminary data.</text>
</comment>
<dbReference type="Pfam" id="PF12937">
    <property type="entry name" value="F-box-like"/>
    <property type="match status" value="1"/>
</dbReference>
<accession>A0AAD8W5E2</accession>
<evidence type="ECO:0000313" key="3">
    <source>
        <dbReference type="Proteomes" id="UP001231189"/>
    </source>
</evidence>
<reference evidence="2" key="1">
    <citation type="submission" date="2023-07" db="EMBL/GenBank/DDBJ databases">
        <title>A chromosome-level genome assembly of Lolium multiflorum.</title>
        <authorList>
            <person name="Chen Y."/>
            <person name="Copetti D."/>
            <person name="Kolliker R."/>
            <person name="Studer B."/>
        </authorList>
    </citation>
    <scope>NUCLEOTIDE SEQUENCE</scope>
    <source>
        <strain evidence="2">02402/16</strain>
        <tissue evidence="2">Leaf</tissue>
    </source>
</reference>
<feature type="domain" description="F-box" evidence="1">
    <location>
        <begin position="8"/>
        <end position="59"/>
    </location>
</feature>
<name>A0AAD8W5E2_LOLMU</name>
<dbReference type="AlphaFoldDB" id="A0AAD8W5E2"/>
<organism evidence="2 3">
    <name type="scientific">Lolium multiflorum</name>
    <name type="common">Italian ryegrass</name>
    <name type="synonym">Lolium perenne subsp. multiflorum</name>
    <dbReference type="NCBI Taxonomy" id="4521"/>
    <lineage>
        <taxon>Eukaryota</taxon>
        <taxon>Viridiplantae</taxon>
        <taxon>Streptophyta</taxon>
        <taxon>Embryophyta</taxon>
        <taxon>Tracheophyta</taxon>
        <taxon>Spermatophyta</taxon>
        <taxon>Magnoliopsida</taxon>
        <taxon>Liliopsida</taxon>
        <taxon>Poales</taxon>
        <taxon>Poaceae</taxon>
        <taxon>BOP clade</taxon>
        <taxon>Pooideae</taxon>
        <taxon>Poodae</taxon>
        <taxon>Poeae</taxon>
        <taxon>Poeae Chloroplast Group 2 (Poeae type)</taxon>
        <taxon>Loliodinae</taxon>
        <taxon>Loliinae</taxon>
        <taxon>Lolium</taxon>
    </lineage>
</organism>
<keyword evidence="3" id="KW-1185">Reference proteome</keyword>
<gene>
    <name evidence="2" type="ORF">QYE76_059524</name>
</gene>
<dbReference type="Gene3D" id="1.20.1280.50">
    <property type="match status" value="1"/>
</dbReference>
<sequence>MKMKKRRASSAATLPDELVVEILARVTDVAELFRCATACKRWRRLIADPFFLVDFWPKRAHHPPSSVVGFFLTKCRPVCYVEKRIMNAPAFVPLPRQAISFGSSSMLSFPSGKDAGFLDGTVAVTSRGGLLLVRLTHREPAGHPSQSVDRLAVCDPIAGTSDVLPPLIHQGLRVQNYAILTDADLRSSGVVQRRRRRPLPGYSAFFKVIAMVVKSGMFKIYTFCSSEPGWSTRYQRFEKPDGGRELMSCWPDNAVVRHGTPHWLIYNMVHHYVLSVSGAETSHAVLTKISIPVKHFDIKVHDFPRLGVTSGGALSLIWLHKDGRRLETWTRRDDRESNDHAAGWFPSVIELNLCEQRQMNGPACLITEMNGVLLIEDNVKRVYVVDINTGAPVMEEVTDSFREMGCISTAVPFEVDLPAFFLSKFKLNLVVTSE</sequence>
<protein>
    <recommendedName>
        <fullName evidence="1">F-box domain-containing protein</fullName>
    </recommendedName>
</protein>
<dbReference type="SMART" id="SM00256">
    <property type="entry name" value="FBOX"/>
    <property type="match status" value="1"/>
</dbReference>
<dbReference type="InterPro" id="IPR036047">
    <property type="entry name" value="F-box-like_dom_sf"/>
</dbReference>
<dbReference type="EMBL" id="JAUUTY010000004">
    <property type="protein sequence ID" value="KAK1641719.1"/>
    <property type="molecule type" value="Genomic_DNA"/>
</dbReference>
<dbReference type="Proteomes" id="UP001231189">
    <property type="component" value="Unassembled WGS sequence"/>
</dbReference>
<dbReference type="PANTHER" id="PTHR35828:SF25">
    <property type="entry name" value="OS08G0203800 PROTEIN"/>
    <property type="match status" value="1"/>
</dbReference>
<dbReference type="PROSITE" id="PS50181">
    <property type="entry name" value="FBOX"/>
    <property type="match status" value="1"/>
</dbReference>
<evidence type="ECO:0000313" key="2">
    <source>
        <dbReference type="EMBL" id="KAK1641719.1"/>
    </source>
</evidence>
<dbReference type="SUPFAM" id="SSF81383">
    <property type="entry name" value="F-box domain"/>
    <property type="match status" value="1"/>
</dbReference>
<proteinExistence type="predicted"/>
<dbReference type="CDD" id="cd22157">
    <property type="entry name" value="F-box_AtFBW1-like"/>
    <property type="match status" value="1"/>
</dbReference>
<dbReference type="PANTHER" id="PTHR35828">
    <property type="entry name" value="OS08G0203800 PROTEIN-RELATED"/>
    <property type="match status" value="1"/>
</dbReference>